<dbReference type="EMBL" id="JABSTQ010009669">
    <property type="protein sequence ID" value="KAG0426979.1"/>
    <property type="molecule type" value="Genomic_DNA"/>
</dbReference>
<sequence length="139" mass="15780">MIPRIRYRRLLNVEEKSDSMLEHMVELGREMVEKAERNTKFGEMLIRTRVQEKDFWRSALVGMVDGRGLHTPVDAIMDRQHSSRRLQHHGGARLMAVVSTMAAAQRLAAQGFLSLGNVEVTLEPVGAHVVFVSVYRPTI</sequence>
<dbReference type="Proteomes" id="UP000805193">
    <property type="component" value="Unassembled WGS sequence"/>
</dbReference>
<organism evidence="1 2">
    <name type="scientific">Ixodes persulcatus</name>
    <name type="common">Taiga tick</name>
    <dbReference type="NCBI Taxonomy" id="34615"/>
    <lineage>
        <taxon>Eukaryota</taxon>
        <taxon>Metazoa</taxon>
        <taxon>Ecdysozoa</taxon>
        <taxon>Arthropoda</taxon>
        <taxon>Chelicerata</taxon>
        <taxon>Arachnida</taxon>
        <taxon>Acari</taxon>
        <taxon>Parasitiformes</taxon>
        <taxon>Ixodida</taxon>
        <taxon>Ixodoidea</taxon>
        <taxon>Ixodidae</taxon>
        <taxon>Ixodinae</taxon>
        <taxon>Ixodes</taxon>
    </lineage>
</organism>
<gene>
    <name evidence="1" type="ORF">HPB47_025961</name>
</gene>
<accession>A0AC60Q254</accession>
<protein>
    <submittedName>
        <fullName evidence="1">Uncharacterized protein</fullName>
    </submittedName>
</protein>
<comment type="caution">
    <text evidence="1">The sequence shown here is derived from an EMBL/GenBank/DDBJ whole genome shotgun (WGS) entry which is preliminary data.</text>
</comment>
<evidence type="ECO:0000313" key="2">
    <source>
        <dbReference type="Proteomes" id="UP000805193"/>
    </source>
</evidence>
<evidence type="ECO:0000313" key="1">
    <source>
        <dbReference type="EMBL" id="KAG0426979.1"/>
    </source>
</evidence>
<proteinExistence type="predicted"/>
<reference evidence="1 2" key="1">
    <citation type="journal article" date="2020" name="Cell">
        <title>Large-Scale Comparative Analyses of Tick Genomes Elucidate Their Genetic Diversity and Vector Capacities.</title>
        <authorList>
            <consortium name="Tick Genome and Microbiome Consortium (TIGMIC)"/>
            <person name="Jia N."/>
            <person name="Wang J."/>
            <person name="Shi W."/>
            <person name="Du L."/>
            <person name="Sun Y."/>
            <person name="Zhan W."/>
            <person name="Jiang J.F."/>
            <person name="Wang Q."/>
            <person name="Zhang B."/>
            <person name="Ji P."/>
            <person name="Bell-Sakyi L."/>
            <person name="Cui X.M."/>
            <person name="Yuan T.T."/>
            <person name="Jiang B.G."/>
            <person name="Yang W.F."/>
            <person name="Lam T.T."/>
            <person name="Chang Q.C."/>
            <person name="Ding S.J."/>
            <person name="Wang X.J."/>
            <person name="Zhu J.G."/>
            <person name="Ruan X.D."/>
            <person name="Zhao L."/>
            <person name="Wei J.T."/>
            <person name="Ye R.Z."/>
            <person name="Que T.C."/>
            <person name="Du C.H."/>
            <person name="Zhou Y.H."/>
            <person name="Cheng J.X."/>
            <person name="Dai P.F."/>
            <person name="Guo W.B."/>
            <person name="Han X.H."/>
            <person name="Huang E.J."/>
            <person name="Li L.F."/>
            <person name="Wei W."/>
            <person name="Gao Y.C."/>
            <person name="Liu J.Z."/>
            <person name="Shao H.Z."/>
            <person name="Wang X."/>
            <person name="Wang C.C."/>
            <person name="Yang T.C."/>
            <person name="Huo Q.B."/>
            <person name="Li W."/>
            <person name="Chen H.Y."/>
            <person name="Chen S.E."/>
            <person name="Zhou L.G."/>
            <person name="Ni X.B."/>
            <person name="Tian J.H."/>
            <person name="Sheng Y."/>
            <person name="Liu T."/>
            <person name="Pan Y.S."/>
            <person name="Xia L.Y."/>
            <person name="Li J."/>
            <person name="Zhao F."/>
            <person name="Cao W.C."/>
        </authorList>
    </citation>
    <scope>NUCLEOTIDE SEQUENCE [LARGE SCALE GENOMIC DNA]</scope>
    <source>
        <strain evidence="1">Iper-2018</strain>
    </source>
</reference>
<name>A0AC60Q254_IXOPE</name>
<keyword evidence="2" id="KW-1185">Reference proteome</keyword>